<dbReference type="SUPFAM" id="SSF50891">
    <property type="entry name" value="Cyclophilin-like"/>
    <property type="match status" value="1"/>
</dbReference>
<reference evidence="2" key="1">
    <citation type="submission" date="2019-11" db="EMBL/GenBank/DDBJ databases">
        <title>Genomic insights into an expanded diversity of filamentous marine cyanobacteria reveals the extraordinary biosynthetic potential of Moorea and Okeania.</title>
        <authorList>
            <person name="Ferreira Leao T."/>
            <person name="Wang M."/>
            <person name="Moss N."/>
            <person name="Da Silva R."/>
            <person name="Sanders J."/>
            <person name="Nurk S."/>
            <person name="Gurevich A."/>
            <person name="Humphrey G."/>
            <person name="Reher R."/>
            <person name="Zhu Q."/>
            <person name="Belda-Ferre P."/>
            <person name="Glukhov E."/>
            <person name="Rex R."/>
            <person name="Dorrestein P.C."/>
            <person name="Knight R."/>
            <person name="Pevzner P."/>
            <person name="Gerwick W.H."/>
            <person name="Gerwick L."/>
        </authorList>
    </citation>
    <scope>NUCLEOTIDE SEQUENCE</scope>
    <source>
        <strain evidence="2">SIO1C4</strain>
    </source>
</reference>
<dbReference type="InterPro" id="IPR029000">
    <property type="entry name" value="Cyclophilin-like_dom_sf"/>
</dbReference>
<dbReference type="GO" id="GO:0016018">
    <property type="term" value="F:cyclosporin A binding"/>
    <property type="evidence" value="ECO:0007669"/>
    <property type="project" value="TreeGrafter"/>
</dbReference>
<dbReference type="GO" id="GO:0003755">
    <property type="term" value="F:peptidyl-prolyl cis-trans isomerase activity"/>
    <property type="evidence" value="ECO:0007669"/>
    <property type="project" value="InterPro"/>
</dbReference>
<dbReference type="EMBL" id="JAAHFQ010000008">
    <property type="protein sequence ID" value="NER26237.1"/>
    <property type="molecule type" value="Genomic_DNA"/>
</dbReference>
<comment type="caution">
    <text evidence="2">The sequence shown here is derived from an EMBL/GenBank/DDBJ whole genome shotgun (WGS) entry which is preliminary data.</text>
</comment>
<dbReference type="PANTHER" id="PTHR11071:SF561">
    <property type="entry name" value="PEPTIDYL-PROLYL CIS-TRANS ISOMERASE D-RELATED"/>
    <property type="match status" value="1"/>
</dbReference>
<dbReference type="InterPro" id="IPR002130">
    <property type="entry name" value="Cyclophilin-type_PPIase_dom"/>
</dbReference>
<dbReference type="AlphaFoldDB" id="A0A6B3N3T8"/>
<gene>
    <name evidence="2" type="ORF">F6J89_00845</name>
</gene>
<organism evidence="2">
    <name type="scientific">Symploca sp. SIO1C4</name>
    <dbReference type="NCBI Taxonomy" id="2607765"/>
    <lineage>
        <taxon>Bacteria</taxon>
        <taxon>Bacillati</taxon>
        <taxon>Cyanobacteriota</taxon>
        <taxon>Cyanophyceae</taxon>
        <taxon>Coleofasciculales</taxon>
        <taxon>Coleofasciculaceae</taxon>
        <taxon>Symploca</taxon>
    </lineage>
</organism>
<sequence length="51" mass="5438">MCTVPCDWLNGKHVVFGQVSQGYDIVEAMEKVGTVSGRPTAKVVIADCGQL</sequence>
<dbReference type="GO" id="GO:0005737">
    <property type="term" value="C:cytoplasm"/>
    <property type="evidence" value="ECO:0007669"/>
    <property type="project" value="TreeGrafter"/>
</dbReference>
<proteinExistence type="predicted"/>
<evidence type="ECO:0000313" key="2">
    <source>
        <dbReference type="EMBL" id="NER26237.1"/>
    </source>
</evidence>
<protein>
    <recommendedName>
        <fullName evidence="1">PPIase cyclophilin-type domain-containing protein</fullName>
    </recommendedName>
</protein>
<name>A0A6B3N3T8_9CYAN</name>
<dbReference type="GO" id="GO:0006457">
    <property type="term" value="P:protein folding"/>
    <property type="evidence" value="ECO:0007669"/>
    <property type="project" value="TreeGrafter"/>
</dbReference>
<accession>A0A6B3N3T8</accession>
<dbReference type="Gene3D" id="2.40.100.10">
    <property type="entry name" value="Cyclophilin-like"/>
    <property type="match status" value="1"/>
</dbReference>
<feature type="domain" description="PPIase cyclophilin-type" evidence="1">
    <location>
        <begin position="1"/>
        <end position="50"/>
    </location>
</feature>
<dbReference type="PANTHER" id="PTHR11071">
    <property type="entry name" value="PEPTIDYL-PROLYL CIS-TRANS ISOMERASE"/>
    <property type="match status" value="1"/>
</dbReference>
<dbReference type="Pfam" id="PF00160">
    <property type="entry name" value="Pro_isomerase"/>
    <property type="match status" value="1"/>
</dbReference>
<evidence type="ECO:0000259" key="1">
    <source>
        <dbReference type="PROSITE" id="PS50072"/>
    </source>
</evidence>
<dbReference type="PROSITE" id="PS50072">
    <property type="entry name" value="CSA_PPIASE_2"/>
    <property type="match status" value="1"/>
</dbReference>